<gene>
    <name evidence="7" type="ORF">LIP_1941</name>
</gene>
<feature type="transmembrane region" description="Helical" evidence="6">
    <location>
        <begin position="234"/>
        <end position="255"/>
    </location>
</feature>
<evidence type="ECO:0000256" key="4">
    <source>
        <dbReference type="ARBA" id="ARBA00022989"/>
    </source>
</evidence>
<evidence type="ECO:0000256" key="6">
    <source>
        <dbReference type="SAM" id="Phobius"/>
    </source>
</evidence>
<evidence type="ECO:0000256" key="3">
    <source>
        <dbReference type="ARBA" id="ARBA00022692"/>
    </source>
</evidence>
<reference evidence="8" key="1">
    <citation type="submission" date="2015-07" db="EMBL/GenBank/DDBJ databases">
        <title>Complete genome sequence and phylogenetic analysis of Limnochorda pilosa.</title>
        <authorList>
            <person name="Watanabe M."/>
            <person name="Kojima H."/>
            <person name="Fukui M."/>
        </authorList>
    </citation>
    <scope>NUCLEOTIDE SEQUENCE [LARGE SCALE GENOMIC DNA]</scope>
    <source>
        <strain evidence="8">HC45</strain>
    </source>
</reference>
<keyword evidence="3 6" id="KW-0812">Transmembrane</keyword>
<dbReference type="KEGG" id="lpil:LIP_1941"/>
<keyword evidence="4 6" id="KW-1133">Transmembrane helix</keyword>
<feature type="transmembrane region" description="Helical" evidence="6">
    <location>
        <begin position="288"/>
        <end position="307"/>
    </location>
</feature>
<name>A0A0K2SLA7_LIMPI</name>
<dbReference type="PATRIC" id="fig|1555112.3.peg.1974"/>
<evidence type="ECO:0000256" key="5">
    <source>
        <dbReference type="ARBA" id="ARBA00023136"/>
    </source>
</evidence>
<evidence type="ECO:0000256" key="1">
    <source>
        <dbReference type="ARBA" id="ARBA00004651"/>
    </source>
</evidence>
<feature type="transmembrane region" description="Helical" evidence="6">
    <location>
        <begin position="182"/>
        <end position="203"/>
    </location>
</feature>
<evidence type="ECO:0000313" key="7">
    <source>
        <dbReference type="EMBL" id="BAS27782.1"/>
    </source>
</evidence>
<comment type="subcellular location">
    <subcellularLocation>
        <location evidence="1">Cell membrane</location>
        <topology evidence="1">Multi-pass membrane protein</topology>
    </subcellularLocation>
</comment>
<dbReference type="InterPro" id="IPR001851">
    <property type="entry name" value="ABC_transp_permease"/>
</dbReference>
<dbReference type="CDD" id="cd06579">
    <property type="entry name" value="TM_PBP1_transp_AraH_like"/>
    <property type="match status" value="1"/>
</dbReference>
<feature type="transmembrane region" description="Helical" evidence="6">
    <location>
        <begin position="37"/>
        <end position="58"/>
    </location>
</feature>
<dbReference type="GO" id="GO:0005886">
    <property type="term" value="C:plasma membrane"/>
    <property type="evidence" value="ECO:0007669"/>
    <property type="project" value="UniProtKB-SubCell"/>
</dbReference>
<keyword evidence="2" id="KW-1003">Cell membrane</keyword>
<dbReference type="STRING" id="1555112.LIP_1941"/>
<sequence length="336" mass="34808">MSCQEAGLAGSPREQGRAERPLGSTLAGWARSIWREYSVALVFLLFAGVASFLSPYFFTRSNLANVLRQVSDIGIVAAGEMLVIVTGGIDLSVGSVVAMASVLSMMVQGSGVAAMFGAGLAAGVAAGWINGLLVTRGRVAPFVATLAMMAMAKGVALIATSGQPVYGPYAETFFYWLGNGHLLGLSTPIVLLLLTYGLGHFVLRYTAFGRNLLAVGGNEEAARLAGVRVDRVKLAAYTLSGLTAAVGSLLITSRMNTGSPIAGSFYELDAIAAVVVGGASLSGGRGSFVGTFFGLLILGTIANVLNLLNVSPYFQYLARGLIIVAAVLLQRRQGTT</sequence>
<keyword evidence="8" id="KW-1185">Reference proteome</keyword>
<feature type="transmembrane region" description="Helical" evidence="6">
    <location>
        <begin position="109"/>
        <end position="129"/>
    </location>
</feature>
<feature type="transmembrane region" description="Helical" evidence="6">
    <location>
        <begin position="141"/>
        <end position="162"/>
    </location>
</feature>
<reference evidence="8" key="2">
    <citation type="journal article" date="2016" name="Int. J. Syst. Evol. Microbiol.">
        <title>Complete genome sequence and cell structure of Limnochorda pilosa, a Gram-negative spore-former within the phylum Firmicutes.</title>
        <authorList>
            <person name="Watanabe M."/>
            <person name="Kojima H."/>
            <person name="Fukui M."/>
        </authorList>
    </citation>
    <scope>NUCLEOTIDE SEQUENCE [LARGE SCALE GENOMIC DNA]</scope>
    <source>
        <strain evidence="8">HC45</strain>
    </source>
</reference>
<evidence type="ECO:0000313" key="8">
    <source>
        <dbReference type="Proteomes" id="UP000065807"/>
    </source>
</evidence>
<accession>A0A0K2SLA7</accession>
<dbReference type="GO" id="GO:0022857">
    <property type="term" value="F:transmembrane transporter activity"/>
    <property type="evidence" value="ECO:0007669"/>
    <property type="project" value="InterPro"/>
</dbReference>
<protein>
    <submittedName>
        <fullName evidence="7">Ribose ABC transporter permease</fullName>
    </submittedName>
</protein>
<dbReference type="PANTHER" id="PTHR32196">
    <property type="entry name" value="ABC TRANSPORTER PERMEASE PROTEIN YPHD-RELATED-RELATED"/>
    <property type="match status" value="1"/>
</dbReference>
<dbReference type="AlphaFoldDB" id="A0A0K2SLA7"/>
<dbReference type="PANTHER" id="PTHR32196:SF72">
    <property type="entry name" value="RIBOSE IMPORT PERMEASE PROTEIN RBSC"/>
    <property type="match status" value="1"/>
</dbReference>
<dbReference type="Pfam" id="PF02653">
    <property type="entry name" value="BPD_transp_2"/>
    <property type="match status" value="1"/>
</dbReference>
<dbReference type="EMBL" id="AP014924">
    <property type="protein sequence ID" value="BAS27782.1"/>
    <property type="molecule type" value="Genomic_DNA"/>
</dbReference>
<dbReference type="Proteomes" id="UP000065807">
    <property type="component" value="Chromosome"/>
</dbReference>
<evidence type="ECO:0000256" key="2">
    <source>
        <dbReference type="ARBA" id="ARBA00022475"/>
    </source>
</evidence>
<proteinExistence type="predicted"/>
<organism evidence="7 8">
    <name type="scientific">Limnochorda pilosa</name>
    <dbReference type="NCBI Taxonomy" id="1555112"/>
    <lineage>
        <taxon>Bacteria</taxon>
        <taxon>Bacillati</taxon>
        <taxon>Bacillota</taxon>
        <taxon>Limnochordia</taxon>
        <taxon>Limnochordales</taxon>
        <taxon>Limnochordaceae</taxon>
        <taxon>Limnochorda</taxon>
    </lineage>
</organism>
<keyword evidence="5 6" id="KW-0472">Membrane</keyword>